<dbReference type="InterPro" id="IPR008258">
    <property type="entry name" value="Transglycosylase_SLT_dom_1"/>
</dbReference>
<evidence type="ECO:0000259" key="1">
    <source>
        <dbReference type="Pfam" id="PF01464"/>
    </source>
</evidence>
<feature type="non-terminal residue" evidence="2">
    <location>
        <position position="1"/>
    </location>
</feature>
<proteinExistence type="predicted"/>
<reference evidence="2 3" key="1">
    <citation type="submission" date="2018-06" db="EMBL/GenBank/DDBJ databases">
        <title>Extensive metabolic versatility and redundancy in microbially diverse, dynamic hydrothermal sediments.</title>
        <authorList>
            <person name="Dombrowski N."/>
            <person name="Teske A."/>
            <person name="Baker B.J."/>
        </authorList>
    </citation>
    <scope>NUCLEOTIDE SEQUENCE [LARGE SCALE GENOMIC DNA]</scope>
    <source>
        <strain evidence="2">B3_G15</strain>
    </source>
</reference>
<protein>
    <recommendedName>
        <fullName evidence="1">Transglycosylase SLT domain-containing protein</fullName>
    </recommendedName>
</protein>
<sequence>YVEEASERFRIDKKLILAVIKQESSFDSCAVSPKGALGLMQITPSTGRTLSSEDLNCENLIDARTNVLCGTKYLQQLFERFKNKDLALAAYNAGPANVEKYNGIPPFTETQNYIKKVNSYYERCCTEQCTAEVFARCEV</sequence>
<dbReference type="EMBL" id="QMQA01000280">
    <property type="protein sequence ID" value="RLE11155.1"/>
    <property type="molecule type" value="Genomic_DNA"/>
</dbReference>
<gene>
    <name evidence="2" type="ORF">DRJ04_08565</name>
</gene>
<dbReference type="CDD" id="cd16896">
    <property type="entry name" value="LT_Slt70-like"/>
    <property type="match status" value="1"/>
</dbReference>
<accession>A0A662D6T5</accession>
<dbReference type="Gene3D" id="1.10.530.10">
    <property type="match status" value="1"/>
</dbReference>
<dbReference type="InterPro" id="IPR023346">
    <property type="entry name" value="Lysozyme-like_dom_sf"/>
</dbReference>
<feature type="domain" description="Transglycosylase SLT" evidence="1">
    <location>
        <begin position="1"/>
        <end position="113"/>
    </location>
</feature>
<name>A0A662D6T5_UNCAE</name>
<dbReference type="AlphaFoldDB" id="A0A662D6T5"/>
<dbReference type="Proteomes" id="UP000280417">
    <property type="component" value="Unassembled WGS sequence"/>
</dbReference>
<evidence type="ECO:0000313" key="3">
    <source>
        <dbReference type="Proteomes" id="UP000280417"/>
    </source>
</evidence>
<dbReference type="PANTHER" id="PTHR37423:SF2">
    <property type="entry name" value="MEMBRANE-BOUND LYTIC MUREIN TRANSGLYCOSYLASE C"/>
    <property type="match status" value="1"/>
</dbReference>
<dbReference type="SUPFAM" id="SSF53955">
    <property type="entry name" value="Lysozyme-like"/>
    <property type="match status" value="1"/>
</dbReference>
<comment type="caution">
    <text evidence="2">The sequence shown here is derived from an EMBL/GenBank/DDBJ whole genome shotgun (WGS) entry which is preliminary data.</text>
</comment>
<organism evidence="2 3">
    <name type="scientific">Aerophobetes bacterium</name>
    <dbReference type="NCBI Taxonomy" id="2030807"/>
    <lineage>
        <taxon>Bacteria</taxon>
        <taxon>Candidatus Aerophobota</taxon>
    </lineage>
</organism>
<dbReference type="Pfam" id="PF01464">
    <property type="entry name" value="SLT"/>
    <property type="match status" value="1"/>
</dbReference>
<dbReference type="PANTHER" id="PTHR37423">
    <property type="entry name" value="SOLUBLE LYTIC MUREIN TRANSGLYCOSYLASE-RELATED"/>
    <property type="match status" value="1"/>
</dbReference>
<evidence type="ECO:0000313" key="2">
    <source>
        <dbReference type="EMBL" id="RLE11155.1"/>
    </source>
</evidence>